<feature type="domain" description="GH10" evidence="5">
    <location>
        <begin position="147"/>
        <end position="252"/>
    </location>
</feature>
<dbReference type="EMBL" id="JABWDY010027558">
    <property type="protein sequence ID" value="KAF5187793.1"/>
    <property type="molecule type" value="Genomic_DNA"/>
</dbReference>
<accession>A0A7J6VSC2</accession>
<dbReference type="InterPro" id="IPR017853">
    <property type="entry name" value="GH"/>
</dbReference>
<dbReference type="Pfam" id="PF00331">
    <property type="entry name" value="Glyco_hydro_10"/>
    <property type="match status" value="1"/>
</dbReference>
<dbReference type="Gene3D" id="3.20.20.80">
    <property type="entry name" value="Glycosidases"/>
    <property type="match status" value="1"/>
</dbReference>
<dbReference type="InterPro" id="IPR001000">
    <property type="entry name" value="GH10_dom"/>
</dbReference>
<dbReference type="GO" id="GO:0045493">
    <property type="term" value="P:xylan catabolic process"/>
    <property type="evidence" value="ECO:0007669"/>
    <property type="project" value="UniProtKB-KW"/>
</dbReference>
<dbReference type="InterPro" id="IPR044846">
    <property type="entry name" value="GH10"/>
</dbReference>
<evidence type="ECO:0000256" key="4">
    <source>
        <dbReference type="ARBA" id="ARBA00023326"/>
    </source>
</evidence>
<evidence type="ECO:0000256" key="1">
    <source>
        <dbReference type="ARBA" id="ARBA00007495"/>
    </source>
</evidence>
<dbReference type="GO" id="GO:0031176">
    <property type="term" value="F:endo-1,4-beta-xylanase activity"/>
    <property type="evidence" value="ECO:0007669"/>
    <property type="project" value="UniProtKB-ARBA"/>
</dbReference>
<sequence length="252" mass="28356">MNVVQCKKYPENPLYKGGILTNDVPPVNGSINHAGIGWVKIEGAESSLIRASLSTENSTYKCIGTVIARRGCWSFLKGGFVLDSPSDTSLLFFQNSDENAVNISIASSSLQPFTDEEWRMNQEYRIKTERKRGATLHVSDTQGNVLKGAQIQVQQISRDFPFGSAIAKTIIGNLPYQDWFVKRFNAAVFENELKWYATEPHQGKVNYTIADQMMQFIRTNQIAVRGHNIFWEDPVYTPAWVRNLTGNELQAA</sequence>
<dbReference type="PROSITE" id="PS51760">
    <property type="entry name" value="GH10_2"/>
    <property type="match status" value="1"/>
</dbReference>
<feature type="non-terminal residue" evidence="6">
    <location>
        <position position="1"/>
    </location>
</feature>
<protein>
    <submittedName>
        <fullName evidence="6">Endo-1,4-beta-xylanase</fullName>
    </submittedName>
</protein>
<gene>
    <name evidence="6" type="ORF">FRX31_022619</name>
</gene>
<evidence type="ECO:0000259" key="5">
    <source>
        <dbReference type="PROSITE" id="PS51760"/>
    </source>
</evidence>
<evidence type="ECO:0000256" key="2">
    <source>
        <dbReference type="ARBA" id="ARBA00022801"/>
    </source>
</evidence>
<evidence type="ECO:0000313" key="7">
    <source>
        <dbReference type="Proteomes" id="UP000554482"/>
    </source>
</evidence>
<dbReference type="SUPFAM" id="SSF51445">
    <property type="entry name" value="(Trans)glycosidases"/>
    <property type="match status" value="1"/>
</dbReference>
<dbReference type="PANTHER" id="PTHR31490">
    <property type="entry name" value="GLYCOSYL HYDROLASE"/>
    <property type="match status" value="1"/>
</dbReference>
<keyword evidence="2 6" id="KW-0378">Hydrolase</keyword>
<dbReference type="AlphaFoldDB" id="A0A7J6VSC2"/>
<keyword evidence="6" id="KW-0858">Xylan degradation</keyword>
<name>A0A7J6VSC2_THATH</name>
<keyword evidence="7" id="KW-1185">Reference proteome</keyword>
<evidence type="ECO:0000256" key="3">
    <source>
        <dbReference type="ARBA" id="ARBA00023277"/>
    </source>
</evidence>
<dbReference type="OrthoDB" id="1722846at2759"/>
<keyword evidence="3" id="KW-0119">Carbohydrate metabolism</keyword>
<organism evidence="6 7">
    <name type="scientific">Thalictrum thalictroides</name>
    <name type="common">Rue-anemone</name>
    <name type="synonym">Anemone thalictroides</name>
    <dbReference type="NCBI Taxonomy" id="46969"/>
    <lineage>
        <taxon>Eukaryota</taxon>
        <taxon>Viridiplantae</taxon>
        <taxon>Streptophyta</taxon>
        <taxon>Embryophyta</taxon>
        <taxon>Tracheophyta</taxon>
        <taxon>Spermatophyta</taxon>
        <taxon>Magnoliopsida</taxon>
        <taxon>Ranunculales</taxon>
        <taxon>Ranunculaceae</taxon>
        <taxon>Thalictroideae</taxon>
        <taxon>Thalictrum</taxon>
    </lineage>
</organism>
<dbReference type="Proteomes" id="UP000554482">
    <property type="component" value="Unassembled WGS sequence"/>
</dbReference>
<comment type="similarity">
    <text evidence="1">Belongs to the glycosyl hydrolase 10 (cellulase F) family.</text>
</comment>
<keyword evidence="6" id="KW-0326">Glycosidase</keyword>
<evidence type="ECO:0000313" key="6">
    <source>
        <dbReference type="EMBL" id="KAF5187793.1"/>
    </source>
</evidence>
<keyword evidence="4" id="KW-0624">Polysaccharide degradation</keyword>
<proteinExistence type="inferred from homology"/>
<comment type="caution">
    <text evidence="6">The sequence shown here is derived from an EMBL/GenBank/DDBJ whole genome shotgun (WGS) entry which is preliminary data.</text>
</comment>
<reference evidence="6 7" key="1">
    <citation type="submission" date="2020-06" db="EMBL/GenBank/DDBJ databases">
        <title>Transcriptomic and genomic resources for Thalictrum thalictroides and T. hernandezii: Facilitating candidate gene discovery in an emerging model plant lineage.</title>
        <authorList>
            <person name="Arias T."/>
            <person name="Riano-Pachon D.M."/>
            <person name="Di Stilio V.S."/>
        </authorList>
    </citation>
    <scope>NUCLEOTIDE SEQUENCE [LARGE SCALE GENOMIC DNA]</scope>
    <source>
        <strain evidence="7">cv. WT478/WT964</strain>
        <tissue evidence="6">Leaves</tissue>
    </source>
</reference>
<dbReference type="PANTHER" id="PTHR31490:SF3">
    <property type="entry name" value="GLYCOSYL HYDROLASE FAMILY 10 PROTEIN"/>
    <property type="match status" value="1"/>
</dbReference>